<dbReference type="WBParaSite" id="Pan_g111.t1">
    <property type="protein sequence ID" value="Pan_g111.t1"/>
    <property type="gene ID" value="Pan_g111"/>
</dbReference>
<dbReference type="Pfam" id="PF00042">
    <property type="entry name" value="Globin"/>
    <property type="match status" value="1"/>
</dbReference>
<evidence type="ECO:0000256" key="3">
    <source>
        <dbReference type="ARBA" id="ARBA00022723"/>
    </source>
</evidence>
<dbReference type="PANTHER" id="PTHR46783:SF1">
    <property type="entry name" value="CYTOGLOBIN-1-RELATED"/>
    <property type="match status" value="1"/>
</dbReference>
<dbReference type="PANTHER" id="PTHR46783">
    <property type="entry name" value="CYTOGLOBIN"/>
    <property type="match status" value="1"/>
</dbReference>
<keyword evidence="4" id="KW-0408">Iron</keyword>
<reference evidence="8" key="2">
    <citation type="submission" date="2020-10" db="UniProtKB">
        <authorList>
            <consortium name="WormBaseParasite"/>
        </authorList>
    </citation>
    <scope>IDENTIFICATION</scope>
</reference>
<dbReference type="GO" id="GO:0005344">
    <property type="term" value="F:oxygen carrier activity"/>
    <property type="evidence" value="ECO:0007669"/>
    <property type="project" value="UniProtKB-KW"/>
</dbReference>
<dbReference type="GO" id="GO:0005506">
    <property type="term" value="F:iron ion binding"/>
    <property type="evidence" value="ECO:0007669"/>
    <property type="project" value="InterPro"/>
</dbReference>
<name>A0A7E4UP62_PANRE</name>
<evidence type="ECO:0000256" key="1">
    <source>
        <dbReference type="ARBA" id="ARBA00011245"/>
    </source>
</evidence>
<evidence type="ECO:0000259" key="6">
    <source>
        <dbReference type="PROSITE" id="PS01033"/>
    </source>
</evidence>
<keyword evidence="5" id="KW-0813">Transport</keyword>
<dbReference type="PROSITE" id="PS01033">
    <property type="entry name" value="GLOBIN"/>
    <property type="match status" value="1"/>
</dbReference>
<evidence type="ECO:0000313" key="8">
    <source>
        <dbReference type="WBParaSite" id="Pan_g111.t1"/>
    </source>
</evidence>
<keyword evidence="5" id="KW-0561">Oxygen transport</keyword>
<dbReference type="GO" id="GO:0020037">
    <property type="term" value="F:heme binding"/>
    <property type="evidence" value="ECO:0007669"/>
    <property type="project" value="InterPro"/>
</dbReference>
<dbReference type="Proteomes" id="UP000492821">
    <property type="component" value="Unassembled WGS sequence"/>
</dbReference>
<evidence type="ECO:0000256" key="4">
    <source>
        <dbReference type="ARBA" id="ARBA00023004"/>
    </source>
</evidence>
<keyword evidence="2 5" id="KW-0349">Heme</keyword>
<protein>
    <submittedName>
        <fullName evidence="8">GLOBIN domain-containing protein</fullName>
    </submittedName>
</protein>
<comment type="subunit">
    <text evidence="1">Monomer.</text>
</comment>
<accession>A0A7E4UP62</accession>
<organism evidence="7 8">
    <name type="scientific">Panagrellus redivivus</name>
    <name type="common">Microworm</name>
    <dbReference type="NCBI Taxonomy" id="6233"/>
    <lineage>
        <taxon>Eukaryota</taxon>
        <taxon>Metazoa</taxon>
        <taxon>Ecdysozoa</taxon>
        <taxon>Nematoda</taxon>
        <taxon>Chromadorea</taxon>
        <taxon>Rhabditida</taxon>
        <taxon>Tylenchina</taxon>
        <taxon>Panagrolaimomorpha</taxon>
        <taxon>Panagrolaimoidea</taxon>
        <taxon>Panagrolaimidae</taxon>
        <taxon>Panagrellus</taxon>
    </lineage>
</organism>
<dbReference type="InterPro" id="IPR012292">
    <property type="entry name" value="Globin/Proto"/>
</dbReference>
<dbReference type="AlphaFoldDB" id="A0A7E4UP62"/>
<keyword evidence="7" id="KW-1185">Reference proteome</keyword>
<comment type="similarity">
    <text evidence="5">Belongs to the globin family.</text>
</comment>
<reference evidence="7" key="1">
    <citation type="journal article" date="2013" name="Genetics">
        <title>The draft genome and transcriptome of Panagrellus redivivus are shaped by the harsh demands of a free-living lifestyle.</title>
        <authorList>
            <person name="Srinivasan J."/>
            <person name="Dillman A.R."/>
            <person name="Macchietto M.G."/>
            <person name="Heikkinen L."/>
            <person name="Lakso M."/>
            <person name="Fracchia K.M."/>
            <person name="Antoshechkin I."/>
            <person name="Mortazavi A."/>
            <person name="Wong G."/>
            <person name="Sternberg P.W."/>
        </authorList>
    </citation>
    <scope>NUCLEOTIDE SEQUENCE [LARGE SCALE GENOMIC DNA]</scope>
    <source>
        <strain evidence="7">MT8872</strain>
    </source>
</reference>
<dbReference type="InterPro" id="IPR009050">
    <property type="entry name" value="Globin-like_sf"/>
</dbReference>
<dbReference type="CDD" id="cd01040">
    <property type="entry name" value="Mb-like"/>
    <property type="match status" value="1"/>
</dbReference>
<dbReference type="GO" id="GO:0019825">
    <property type="term" value="F:oxygen binding"/>
    <property type="evidence" value="ECO:0007669"/>
    <property type="project" value="InterPro"/>
</dbReference>
<dbReference type="SUPFAM" id="SSF46458">
    <property type="entry name" value="Globin-like"/>
    <property type="match status" value="1"/>
</dbReference>
<keyword evidence="3" id="KW-0479">Metal-binding</keyword>
<evidence type="ECO:0000313" key="7">
    <source>
        <dbReference type="Proteomes" id="UP000492821"/>
    </source>
</evidence>
<dbReference type="InterPro" id="IPR013314">
    <property type="entry name" value="Globin_lamprey/hagfish"/>
</dbReference>
<evidence type="ECO:0000256" key="2">
    <source>
        <dbReference type="ARBA" id="ARBA00022617"/>
    </source>
</evidence>
<evidence type="ECO:0000256" key="5">
    <source>
        <dbReference type="RuleBase" id="RU000356"/>
    </source>
</evidence>
<dbReference type="GO" id="GO:0016491">
    <property type="term" value="F:oxidoreductase activity"/>
    <property type="evidence" value="ECO:0007669"/>
    <property type="project" value="TreeGrafter"/>
</dbReference>
<sequence length="213" mass="24396">MNYSALNRTVSAQDAFTNLNRPQALKMQKPAAVKSIDEEPETPPVKSDIVILADSRSASHEQVQRLNETRRHIITESYSKFKNGGVTHSLMVFIRMFAENPQYKNIWPQFRQITDSSLISSDQLRNHARVYFGGMNQIIEMMNAGNETEFRNCIRRMARSHAKFVVHKNHVMDMLPEFLHVISACGTEVTEPVRDAWFTLFDVIGNLLSKPKS</sequence>
<feature type="domain" description="Globin" evidence="6">
    <location>
        <begin position="65"/>
        <end position="213"/>
    </location>
</feature>
<dbReference type="InterPro" id="IPR044399">
    <property type="entry name" value="Mb-like_M"/>
</dbReference>
<dbReference type="Gene3D" id="1.10.490.10">
    <property type="entry name" value="Globins"/>
    <property type="match status" value="1"/>
</dbReference>
<dbReference type="InterPro" id="IPR000971">
    <property type="entry name" value="Globin"/>
</dbReference>
<proteinExistence type="inferred from homology"/>